<organism evidence="5 6">
    <name type="scientific">Roseovarius phycicola</name>
    <dbReference type="NCBI Taxonomy" id="3080976"/>
    <lineage>
        <taxon>Bacteria</taxon>
        <taxon>Pseudomonadati</taxon>
        <taxon>Pseudomonadota</taxon>
        <taxon>Alphaproteobacteria</taxon>
        <taxon>Rhodobacterales</taxon>
        <taxon>Roseobacteraceae</taxon>
        <taxon>Roseovarius</taxon>
    </lineage>
</organism>
<evidence type="ECO:0000259" key="4">
    <source>
        <dbReference type="Pfam" id="PF00171"/>
    </source>
</evidence>
<dbReference type="Gene3D" id="3.40.605.10">
    <property type="entry name" value="Aldehyde Dehydrogenase, Chain A, domain 1"/>
    <property type="match status" value="1"/>
</dbReference>
<dbReference type="EMBL" id="CP146069">
    <property type="protein sequence ID" value="WWR47606.1"/>
    <property type="molecule type" value="Genomic_DNA"/>
</dbReference>
<dbReference type="PROSITE" id="PS00070">
    <property type="entry name" value="ALDEHYDE_DEHYDR_CYS"/>
    <property type="match status" value="1"/>
</dbReference>
<dbReference type="InterPro" id="IPR016161">
    <property type="entry name" value="Ald_DH/histidinol_DH"/>
</dbReference>
<proteinExistence type="inferred from homology"/>
<dbReference type="InterPro" id="IPR016163">
    <property type="entry name" value="Ald_DH_C"/>
</dbReference>
<reference evidence="5 6" key="1">
    <citation type="submission" date="2023-10" db="EMBL/GenBank/DDBJ databases">
        <title>Roseovarius strain S88 nov., isolated from a marine algae.</title>
        <authorList>
            <person name="Lee M.W."/>
            <person name="Lee J.K."/>
            <person name="Kim J.M."/>
            <person name="Choi D.G."/>
            <person name="Baek J.H."/>
            <person name="Bayburt H."/>
            <person name="Jung J.J."/>
            <person name="Han D.M."/>
            <person name="Jeon C.O."/>
        </authorList>
    </citation>
    <scope>NUCLEOTIDE SEQUENCE [LARGE SCALE GENOMIC DNA]</scope>
    <source>
        <strain evidence="5 6">S88</strain>
    </source>
</reference>
<dbReference type="RefSeq" id="WP_338550437.1">
    <property type="nucleotide sequence ID" value="NZ_CP146069.1"/>
</dbReference>
<feature type="domain" description="Aldehyde dehydrogenase" evidence="4">
    <location>
        <begin position="15"/>
        <end position="477"/>
    </location>
</feature>
<dbReference type="CDD" id="cd07114">
    <property type="entry name" value="ALDH_DhaS"/>
    <property type="match status" value="1"/>
</dbReference>
<evidence type="ECO:0000313" key="6">
    <source>
        <dbReference type="Proteomes" id="UP001364156"/>
    </source>
</evidence>
<protein>
    <submittedName>
        <fullName evidence="5">Aldehyde dehydrogenase</fullName>
    </submittedName>
</protein>
<gene>
    <name evidence="5" type="ORF">RZ517_05390</name>
</gene>
<dbReference type="PROSITE" id="PS00687">
    <property type="entry name" value="ALDEHYDE_DEHYDR_GLU"/>
    <property type="match status" value="1"/>
</dbReference>
<evidence type="ECO:0000313" key="5">
    <source>
        <dbReference type="EMBL" id="WWR47606.1"/>
    </source>
</evidence>
<comment type="similarity">
    <text evidence="3">Belongs to the aldehyde dehydrogenase family.</text>
</comment>
<dbReference type="Proteomes" id="UP001364156">
    <property type="component" value="Chromosome"/>
</dbReference>
<dbReference type="InterPro" id="IPR015590">
    <property type="entry name" value="Aldehyde_DH_dom"/>
</dbReference>
<feature type="active site" evidence="2">
    <location>
        <position position="253"/>
    </location>
</feature>
<name>A0ABZ2HHT9_9RHOB</name>
<accession>A0ABZ2HHT9</accession>
<dbReference type="SUPFAM" id="SSF53720">
    <property type="entry name" value="ALDH-like"/>
    <property type="match status" value="1"/>
</dbReference>
<dbReference type="InterPro" id="IPR016162">
    <property type="entry name" value="Ald_DH_N"/>
</dbReference>
<dbReference type="InterPro" id="IPR016160">
    <property type="entry name" value="Ald_DH_CS_CYS"/>
</dbReference>
<keyword evidence="6" id="KW-1185">Reference proteome</keyword>
<evidence type="ECO:0000256" key="2">
    <source>
        <dbReference type="PROSITE-ProRule" id="PRU10007"/>
    </source>
</evidence>
<keyword evidence="1 3" id="KW-0560">Oxidoreductase</keyword>
<dbReference type="InterPro" id="IPR029510">
    <property type="entry name" value="Ald_DH_CS_GLU"/>
</dbReference>
<dbReference type="PANTHER" id="PTHR11699">
    <property type="entry name" value="ALDEHYDE DEHYDROGENASE-RELATED"/>
    <property type="match status" value="1"/>
</dbReference>
<dbReference type="Gene3D" id="3.40.309.10">
    <property type="entry name" value="Aldehyde Dehydrogenase, Chain A, domain 2"/>
    <property type="match status" value="1"/>
</dbReference>
<evidence type="ECO:0000256" key="1">
    <source>
        <dbReference type="ARBA" id="ARBA00023002"/>
    </source>
</evidence>
<sequence length="493" mass="53464">MGDVQTYQMLINGAWVNAADGATFDSVNPATGQVWSRVPEATEADVNRAVEAAHEAFLNGPWSKMTPSQRGQCLRRLAELLADRSEELGQTETIDTGKMLKETKWQAKYIAEFFQFYAGCADKISGETLPIDKPDLFVFTKREPLGVVAAVVPWNSQLFLVAVKIGPALAAGNTVVLKASEHASAAMLEFGKLIEEAGFPPGVVNIVTGHGEPCGRALTGHKKVARISFTGGPRAARHVLENSKNNFAEVSLELGGKSPFIVFEDANIESAVNASIAGIFGATGQSCVAGSRLYLHEEIADDFLDRMVTQSKEIRIGDPLLDDTQMGPLCTVGQRDHIERELAHAQSEGAELLTGGKRPEGMEGLFFEPTILACPRQDLRIVDTELFGPVLCVQRFKTEEEVIALANDTEHGLAAGIFTCDSARSLRMADAVRAGIVWVNTYRVVSPIAEFGGVKGSGYGRESGFQAMYDYTRPKTVWMNMSDAPMANPFVMR</sequence>
<dbReference type="Pfam" id="PF00171">
    <property type="entry name" value="Aldedh"/>
    <property type="match status" value="1"/>
</dbReference>
<evidence type="ECO:0000256" key="3">
    <source>
        <dbReference type="RuleBase" id="RU003345"/>
    </source>
</evidence>